<evidence type="ECO:0000256" key="2">
    <source>
        <dbReference type="SAM" id="Phobius"/>
    </source>
</evidence>
<dbReference type="EMBL" id="NKYE01000004">
    <property type="protein sequence ID" value="OZM73605.1"/>
    <property type="molecule type" value="Genomic_DNA"/>
</dbReference>
<dbReference type="InParanoid" id="A0A263D882"/>
<keyword evidence="2" id="KW-0812">Transmembrane</keyword>
<comment type="caution">
    <text evidence="3">The sequence shown here is derived from an EMBL/GenBank/DDBJ whole genome shotgun (WGS) entry which is preliminary data.</text>
</comment>
<accession>A0A263D882</accession>
<name>A0A263D882_9PSEU</name>
<dbReference type="AlphaFoldDB" id="A0A263D882"/>
<keyword evidence="4" id="KW-1185">Reference proteome</keyword>
<proteinExistence type="predicted"/>
<organism evidence="3 4">
    <name type="scientific">Amycolatopsis antarctica</name>
    <dbReference type="NCBI Taxonomy" id="1854586"/>
    <lineage>
        <taxon>Bacteria</taxon>
        <taxon>Bacillati</taxon>
        <taxon>Actinomycetota</taxon>
        <taxon>Actinomycetes</taxon>
        <taxon>Pseudonocardiales</taxon>
        <taxon>Pseudonocardiaceae</taxon>
        <taxon>Amycolatopsis</taxon>
    </lineage>
</organism>
<dbReference type="RefSeq" id="WP_094862122.1">
    <property type="nucleotide sequence ID" value="NZ_NKYE01000004.1"/>
</dbReference>
<keyword evidence="2" id="KW-0472">Membrane</keyword>
<gene>
    <name evidence="3" type="ORF">CFN78_08730</name>
</gene>
<feature type="compositionally biased region" description="Low complexity" evidence="1">
    <location>
        <begin position="133"/>
        <end position="146"/>
    </location>
</feature>
<feature type="transmembrane region" description="Helical" evidence="2">
    <location>
        <begin position="51"/>
        <end position="71"/>
    </location>
</feature>
<dbReference type="Proteomes" id="UP000242444">
    <property type="component" value="Unassembled WGS sequence"/>
</dbReference>
<sequence length="153" mass="15473">MRRFLAALFTLAGAVAAVVATLRPWQGERTASDLALRDLFGTGDEVGPANLFGSLALPLLAGAIVGLLGMLLRKRFPLVLAFLACLVPTALWAIRASDGAFHVPGVGLGFVCAAGATAAFLLAATGLPGRAAPAAPAEGETPAAGRWSARKPG</sequence>
<feature type="transmembrane region" description="Helical" evidence="2">
    <location>
        <begin position="101"/>
        <end position="123"/>
    </location>
</feature>
<evidence type="ECO:0000313" key="3">
    <source>
        <dbReference type="EMBL" id="OZM73605.1"/>
    </source>
</evidence>
<feature type="transmembrane region" description="Helical" evidence="2">
    <location>
        <begin position="78"/>
        <end position="95"/>
    </location>
</feature>
<dbReference type="OrthoDB" id="4338751at2"/>
<reference evidence="3 4" key="1">
    <citation type="submission" date="2017-07" db="EMBL/GenBank/DDBJ databases">
        <title>Amycolatopsis antarcticus sp. nov., isolated from the surface of an Antarcticus brown macroalga.</title>
        <authorList>
            <person name="Wang J."/>
            <person name="Leiva S."/>
            <person name="Huang J."/>
            <person name="Huang Y."/>
        </authorList>
    </citation>
    <scope>NUCLEOTIDE SEQUENCE [LARGE SCALE GENOMIC DNA]</scope>
    <source>
        <strain evidence="3 4">AU-G6</strain>
    </source>
</reference>
<feature type="region of interest" description="Disordered" evidence="1">
    <location>
        <begin position="133"/>
        <end position="153"/>
    </location>
</feature>
<evidence type="ECO:0000313" key="4">
    <source>
        <dbReference type="Proteomes" id="UP000242444"/>
    </source>
</evidence>
<protein>
    <submittedName>
        <fullName evidence="3">Uncharacterized protein</fullName>
    </submittedName>
</protein>
<keyword evidence="2" id="KW-1133">Transmembrane helix</keyword>
<evidence type="ECO:0000256" key="1">
    <source>
        <dbReference type="SAM" id="MobiDB-lite"/>
    </source>
</evidence>